<feature type="compositionally biased region" description="Basic and acidic residues" evidence="3">
    <location>
        <begin position="274"/>
        <end position="337"/>
    </location>
</feature>
<dbReference type="OrthoDB" id="10266921at2759"/>
<sequence length="357" mass="41817">MDAQRALLDELMGAARNLTEEERKGYKEVTWDDKEVCGAYMVRFCPHDLFVNTRSDLGQCPRIHDQKLKESFENSPRHDQYVPKFEAELAQFCEKLVMDLDRRVRRGRERLAQEVEPAPAPPLSLEKSEQLSVLEEKIKNLLEQVEALGEAGKVDEAEALMRKVDMLNTEKTALTQQPQTDKVLMLAQEKKMALCEVCGSFLVANDAVERTQSHITGKQHIGYGMVRDFISEHKAAKEKAREEERLAREKEAEERRKQREKELESRRRRSNSGDTDRHRDRDRDREREQDRYRDRDLDRERSRDRNGRGSRDGGRVGDWRSRNGRDGARDRNHDRSRSRSPVRHGRKRSPRSPVRPY</sequence>
<evidence type="ECO:0000256" key="2">
    <source>
        <dbReference type="SAM" id="Coils"/>
    </source>
</evidence>
<proteinExistence type="inferred from homology"/>
<dbReference type="Proteomes" id="UP000237105">
    <property type="component" value="Unassembled WGS sequence"/>
</dbReference>
<dbReference type="GO" id="GO:0003729">
    <property type="term" value="F:mRNA binding"/>
    <property type="evidence" value="ECO:0007669"/>
    <property type="project" value="InterPro"/>
</dbReference>
<dbReference type="EMBL" id="JXTB01000173">
    <property type="protein sequence ID" value="PON56279.1"/>
    <property type="molecule type" value="Genomic_DNA"/>
</dbReference>
<organism evidence="4 5">
    <name type="scientific">Parasponia andersonii</name>
    <name type="common">Sponia andersonii</name>
    <dbReference type="NCBI Taxonomy" id="3476"/>
    <lineage>
        <taxon>Eukaryota</taxon>
        <taxon>Viridiplantae</taxon>
        <taxon>Streptophyta</taxon>
        <taxon>Embryophyta</taxon>
        <taxon>Tracheophyta</taxon>
        <taxon>Spermatophyta</taxon>
        <taxon>Magnoliopsida</taxon>
        <taxon>eudicotyledons</taxon>
        <taxon>Gunneridae</taxon>
        <taxon>Pentapetalae</taxon>
        <taxon>rosids</taxon>
        <taxon>fabids</taxon>
        <taxon>Rosales</taxon>
        <taxon>Cannabaceae</taxon>
        <taxon>Parasponia</taxon>
    </lineage>
</organism>
<comment type="similarity">
    <text evidence="1">Belongs to the Luc7 family.</text>
</comment>
<keyword evidence="2" id="KW-0175">Coiled coil</keyword>
<reference evidence="5" key="1">
    <citation type="submission" date="2016-06" db="EMBL/GenBank/DDBJ databases">
        <title>Parallel loss of symbiosis genes in relatives of nitrogen-fixing non-legume Parasponia.</title>
        <authorList>
            <person name="Van Velzen R."/>
            <person name="Holmer R."/>
            <person name="Bu F."/>
            <person name="Rutten L."/>
            <person name="Van Zeijl A."/>
            <person name="Liu W."/>
            <person name="Santuari L."/>
            <person name="Cao Q."/>
            <person name="Sharma T."/>
            <person name="Shen D."/>
            <person name="Roswanjaya Y."/>
            <person name="Wardhani T."/>
            <person name="Kalhor M.S."/>
            <person name="Jansen J."/>
            <person name="Van den Hoogen J."/>
            <person name="Gungor B."/>
            <person name="Hartog M."/>
            <person name="Hontelez J."/>
            <person name="Verver J."/>
            <person name="Yang W.-C."/>
            <person name="Schijlen E."/>
            <person name="Repin R."/>
            <person name="Schilthuizen M."/>
            <person name="Schranz E."/>
            <person name="Heidstra R."/>
            <person name="Miyata K."/>
            <person name="Fedorova E."/>
            <person name="Kohlen W."/>
            <person name="Bisseling T."/>
            <person name="Smit S."/>
            <person name="Geurts R."/>
        </authorList>
    </citation>
    <scope>NUCLEOTIDE SEQUENCE [LARGE SCALE GENOMIC DNA]</scope>
    <source>
        <strain evidence="5">cv. WU1-14</strain>
    </source>
</reference>
<dbReference type="AlphaFoldDB" id="A0A2P5C5I4"/>
<dbReference type="GO" id="GO:0005685">
    <property type="term" value="C:U1 snRNP"/>
    <property type="evidence" value="ECO:0007669"/>
    <property type="project" value="InterPro"/>
</dbReference>
<feature type="coiled-coil region" evidence="2">
    <location>
        <begin position="124"/>
        <end position="177"/>
    </location>
</feature>
<protein>
    <submittedName>
        <fullName evidence="4">Luc7-related</fullName>
    </submittedName>
</protein>
<gene>
    <name evidence="4" type="ORF">PanWU01x14_182910</name>
</gene>
<feature type="compositionally biased region" description="Basic and acidic residues" evidence="3">
    <location>
        <begin position="237"/>
        <end position="265"/>
    </location>
</feature>
<accession>A0A2P5C5I4</accession>
<evidence type="ECO:0000313" key="4">
    <source>
        <dbReference type="EMBL" id="PON56279.1"/>
    </source>
</evidence>
<dbReference type="GO" id="GO:0006376">
    <property type="term" value="P:mRNA splice site recognition"/>
    <property type="evidence" value="ECO:0007669"/>
    <property type="project" value="InterPro"/>
</dbReference>
<name>A0A2P5C5I4_PARAD</name>
<feature type="compositionally biased region" description="Basic residues" evidence="3">
    <location>
        <begin position="338"/>
        <end position="350"/>
    </location>
</feature>
<keyword evidence="5" id="KW-1185">Reference proteome</keyword>
<evidence type="ECO:0000256" key="3">
    <source>
        <dbReference type="SAM" id="MobiDB-lite"/>
    </source>
</evidence>
<evidence type="ECO:0000313" key="5">
    <source>
        <dbReference type="Proteomes" id="UP000237105"/>
    </source>
</evidence>
<dbReference type="STRING" id="3476.A0A2P5C5I4"/>
<feature type="region of interest" description="Disordered" evidence="3">
    <location>
        <begin position="237"/>
        <end position="357"/>
    </location>
</feature>
<dbReference type="Pfam" id="PF03194">
    <property type="entry name" value="LUC7"/>
    <property type="match status" value="1"/>
</dbReference>
<comment type="caution">
    <text evidence="4">The sequence shown here is derived from an EMBL/GenBank/DDBJ whole genome shotgun (WGS) entry which is preliminary data.</text>
</comment>
<dbReference type="PANTHER" id="PTHR12375">
    <property type="entry name" value="RNA-BINDING PROTEIN LUC7-RELATED"/>
    <property type="match status" value="1"/>
</dbReference>
<evidence type="ECO:0000256" key="1">
    <source>
        <dbReference type="ARBA" id="ARBA00005655"/>
    </source>
</evidence>
<dbReference type="InterPro" id="IPR004882">
    <property type="entry name" value="Luc7-rel"/>
</dbReference>